<dbReference type="GO" id="GO:0004842">
    <property type="term" value="F:ubiquitin-protein transferase activity"/>
    <property type="evidence" value="ECO:0007669"/>
    <property type="project" value="TreeGrafter"/>
</dbReference>
<organism evidence="2 3">
    <name type="scientific">Triangularia setosa</name>
    <dbReference type="NCBI Taxonomy" id="2587417"/>
    <lineage>
        <taxon>Eukaryota</taxon>
        <taxon>Fungi</taxon>
        <taxon>Dikarya</taxon>
        <taxon>Ascomycota</taxon>
        <taxon>Pezizomycotina</taxon>
        <taxon>Sordariomycetes</taxon>
        <taxon>Sordariomycetidae</taxon>
        <taxon>Sordariales</taxon>
        <taxon>Podosporaceae</taxon>
        <taxon>Triangularia</taxon>
    </lineage>
</organism>
<reference evidence="2" key="2">
    <citation type="submission" date="2023-05" db="EMBL/GenBank/DDBJ databases">
        <authorList>
            <consortium name="Lawrence Berkeley National Laboratory"/>
            <person name="Steindorff A."/>
            <person name="Hensen N."/>
            <person name="Bonometti L."/>
            <person name="Westerberg I."/>
            <person name="Brannstrom I.O."/>
            <person name="Guillou S."/>
            <person name="Cros-Aarteil S."/>
            <person name="Calhoun S."/>
            <person name="Haridas S."/>
            <person name="Kuo A."/>
            <person name="Mondo S."/>
            <person name="Pangilinan J."/>
            <person name="Riley R."/>
            <person name="Labutti K."/>
            <person name="Andreopoulos B."/>
            <person name="Lipzen A."/>
            <person name="Chen C."/>
            <person name="Yanf M."/>
            <person name="Daum C."/>
            <person name="Ng V."/>
            <person name="Clum A."/>
            <person name="Ohm R."/>
            <person name="Martin F."/>
            <person name="Silar P."/>
            <person name="Natvig D."/>
            <person name="Lalanne C."/>
            <person name="Gautier V."/>
            <person name="Ament-Velasquez S.L."/>
            <person name="Kruys A."/>
            <person name="Hutchinson M.I."/>
            <person name="Powell A.J."/>
            <person name="Barry K."/>
            <person name="Miller A.N."/>
            <person name="Grigoriev I.V."/>
            <person name="Debuchy R."/>
            <person name="Gladieux P."/>
            <person name="Thoren M.H."/>
            <person name="Johannesson H."/>
        </authorList>
    </citation>
    <scope>NUCLEOTIDE SEQUENCE</scope>
    <source>
        <strain evidence="2">CBS 892.96</strain>
    </source>
</reference>
<sequence length="541" mass="59528">MDRSSPDLGFYSSDNHDSESDLDHDEDHADYEDHADLEAEFQQHLHHLHHLRHVLGFDLTAAAANAQLHPDHEDGYMNHIFGDSDDLDDDSYLDDLEELEDLEDLEHNLHGFQHLMDSDENDGHNRSDGSIVIRGSSEALSEDSLFVDQRPSSPNRLAPVAQLVPEVGSSSFGPRRAGAISGRELLDFAPAPLRHQPHHQANRESSFGFGSLGSDDLAFLDELVEMEVAPRPPRRPRTMAAAARSLTPSANAVVIDLTGDDEEIEQPRANPNPNPNPNPRRQTLSHRTPSLTRSDGSLLGNPGATDIIDLTTDDPVPPPRRQNAARAQARLNAPRPPPAHVLVVEDDEDDNVRAGAMLGGSLGHMIHQFQNRLQPTIFGFLGLRDMTMLGRGPANNPLGLHGPNLNYGLHRGGQERATPKPAHVPPKPAREGFTRATGETGEDVAVCPGCEEELMYDPDESKVDMPPQKRARTKRDNEEHYFWAVKECGHVYCKNCYEGRGKAKGKTAHFRAGASKSKALCNVPDCESEVSNKSAWVGLFL</sequence>
<evidence type="ECO:0000313" key="2">
    <source>
        <dbReference type="EMBL" id="KAK4176777.1"/>
    </source>
</evidence>
<proteinExistence type="predicted"/>
<dbReference type="GO" id="GO:0033768">
    <property type="term" value="C:SUMO-targeted ubiquitin ligase complex"/>
    <property type="evidence" value="ECO:0007669"/>
    <property type="project" value="TreeGrafter"/>
</dbReference>
<feature type="region of interest" description="Disordered" evidence="1">
    <location>
        <begin position="411"/>
        <end position="434"/>
    </location>
</feature>
<feature type="compositionally biased region" description="Low complexity" evidence="1">
    <location>
        <begin position="321"/>
        <end position="333"/>
    </location>
</feature>
<dbReference type="AlphaFoldDB" id="A0AAN6WAX7"/>
<evidence type="ECO:0000313" key="3">
    <source>
        <dbReference type="Proteomes" id="UP001302321"/>
    </source>
</evidence>
<comment type="caution">
    <text evidence="2">The sequence shown here is derived from an EMBL/GenBank/DDBJ whole genome shotgun (WGS) entry which is preliminary data.</text>
</comment>
<evidence type="ECO:0000256" key="1">
    <source>
        <dbReference type="SAM" id="MobiDB-lite"/>
    </source>
</evidence>
<evidence type="ECO:0008006" key="4">
    <source>
        <dbReference type="Google" id="ProtNLM"/>
    </source>
</evidence>
<keyword evidence="3" id="KW-1185">Reference proteome</keyword>
<dbReference type="PANTHER" id="PTHR28042:SF1">
    <property type="entry name" value="E3 UBIQUITIN-PROTEIN LIGASE COMPLEX SLX5-SLX8 SUBUNIT SLX5"/>
    <property type="match status" value="1"/>
</dbReference>
<name>A0AAN6WAX7_9PEZI</name>
<feature type="region of interest" description="Disordered" evidence="1">
    <location>
        <begin position="1"/>
        <end position="27"/>
    </location>
</feature>
<dbReference type="EMBL" id="MU866185">
    <property type="protein sequence ID" value="KAK4176777.1"/>
    <property type="molecule type" value="Genomic_DNA"/>
</dbReference>
<dbReference type="Proteomes" id="UP001302321">
    <property type="component" value="Unassembled WGS sequence"/>
</dbReference>
<protein>
    <recommendedName>
        <fullName evidence="4">Cell cycle control protein</fullName>
    </recommendedName>
</protein>
<feature type="compositionally biased region" description="Basic and acidic residues" evidence="1">
    <location>
        <begin position="14"/>
        <end position="27"/>
    </location>
</feature>
<dbReference type="PANTHER" id="PTHR28042">
    <property type="entry name" value="E3 UBIQUITIN-PROTEIN LIGASE COMPLEX SLX5-SLX8 SUBUNIT SLX5"/>
    <property type="match status" value="1"/>
</dbReference>
<accession>A0AAN6WAX7</accession>
<dbReference type="InterPro" id="IPR038886">
    <property type="entry name" value="E3_SLX5/Rfp1"/>
</dbReference>
<reference evidence="2" key="1">
    <citation type="journal article" date="2023" name="Mol. Phylogenet. Evol.">
        <title>Genome-scale phylogeny and comparative genomics of the fungal order Sordariales.</title>
        <authorList>
            <person name="Hensen N."/>
            <person name="Bonometti L."/>
            <person name="Westerberg I."/>
            <person name="Brannstrom I.O."/>
            <person name="Guillou S."/>
            <person name="Cros-Aarteil S."/>
            <person name="Calhoun S."/>
            <person name="Haridas S."/>
            <person name="Kuo A."/>
            <person name="Mondo S."/>
            <person name="Pangilinan J."/>
            <person name="Riley R."/>
            <person name="LaButti K."/>
            <person name="Andreopoulos B."/>
            <person name="Lipzen A."/>
            <person name="Chen C."/>
            <person name="Yan M."/>
            <person name="Daum C."/>
            <person name="Ng V."/>
            <person name="Clum A."/>
            <person name="Steindorff A."/>
            <person name="Ohm R.A."/>
            <person name="Martin F."/>
            <person name="Silar P."/>
            <person name="Natvig D.O."/>
            <person name="Lalanne C."/>
            <person name="Gautier V."/>
            <person name="Ament-Velasquez S.L."/>
            <person name="Kruys A."/>
            <person name="Hutchinson M.I."/>
            <person name="Powell A.J."/>
            <person name="Barry K."/>
            <person name="Miller A.N."/>
            <person name="Grigoriev I.V."/>
            <person name="Debuchy R."/>
            <person name="Gladieux P."/>
            <person name="Hiltunen Thoren M."/>
            <person name="Johannesson H."/>
        </authorList>
    </citation>
    <scope>NUCLEOTIDE SEQUENCE</scope>
    <source>
        <strain evidence="2">CBS 892.96</strain>
    </source>
</reference>
<gene>
    <name evidence="2" type="ORF">QBC36DRAFT_328480</name>
</gene>
<feature type="region of interest" description="Disordered" evidence="1">
    <location>
        <begin position="261"/>
        <end position="337"/>
    </location>
</feature>
<feature type="compositionally biased region" description="Polar residues" evidence="1">
    <location>
        <begin position="280"/>
        <end position="295"/>
    </location>
</feature>